<dbReference type="RefSeq" id="WP_121347191.1">
    <property type="nucleotide sequence ID" value="NZ_JAXCPS010000014.1"/>
</dbReference>
<evidence type="ECO:0000313" key="2">
    <source>
        <dbReference type="Proteomes" id="UP000644192"/>
    </source>
</evidence>
<proteinExistence type="predicted"/>
<dbReference type="Proteomes" id="UP000644192">
    <property type="component" value="Unassembled WGS sequence"/>
</dbReference>
<dbReference type="AlphaFoldDB" id="A0A6B1YIE1"/>
<name>A0A6B1YIE1_PSEAI</name>
<dbReference type="EMBL" id="WXZT01000029">
    <property type="protein sequence ID" value="MZZ16633.1"/>
    <property type="molecule type" value="Genomic_DNA"/>
</dbReference>
<organism evidence="1 2">
    <name type="scientific">Pseudomonas aeruginosa</name>
    <dbReference type="NCBI Taxonomy" id="287"/>
    <lineage>
        <taxon>Bacteria</taxon>
        <taxon>Pseudomonadati</taxon>
        <taxon>Pseudomonadota</taxon>
        <taxon>Gammaproteobacteria</taxon>
        <taxon>Pseudomonadales</taxon>
        <taxon>Pseudomonadaceae</taxon>
        <taxon>Pseudomonas</taxon>
    </lineage>
</organism>
<accession>A0A6B1YIE1</accession>
<reference evidence="1" key="1">
    <citation type="submission" date="2020-01" db="EMBL/GenBank/DDBJ databases">
        <title>Bacteria Cultured from War Wounds Associated with the Conflict in Eastern Ukraine.</title>
        <authorList>
            <person name="Snesrud E."/>
            <person name="Galac M.R."/>
            <person name="Mc Gann P."/>
            <person name="Valentine K."/>
            <person name="Viacheslav K."/>
        </authorList>
    </citation>
    <scope>NUCLEOTIDE SEQUENCE</scope>
    <source>
        <strain evidence="1">VNMU148</strain>
    </source>
</reference>
<sequence>MPRQNIIEAAKLSDWINKESVLYATDTRNGKHLSIRIRVADAAAVITHGDDVIFEGRDLEAAAEAFNDAW</sequence>
<protein>
    <submittedName>
        <fullName evidence="1">Uncharacterized protein</fullName>
    </submittedName>
</protein>
<evidence type="ECO:0000313" key="1">
    <source>
        <dbReference type="EMBL" id="MZZ16633.1"/>
    </source>
</evidence>
<comment type="caution">
    <text evidence="1">The sequence shown here is derived from an EMBL/GenBank/DDBJ whole genome shotgun (WGS) entry which is preliminary data.</text>
</comment>
<gene>
    <name evidence="1" type="ORF">GUL26_30660</name>
</gene>